<organism evidence="1 2">
    <name type="scientific">Flagellimonas alvinocaridis</name>
    <dbReference type="NCBI Taxonomy" id="2530200"/>
    <lineage>
        <taxon>Bacteria</taxon>
        <taxon>Pseudomonadati</taxon>
        <taxon>Bacteroidota</taxon>
        <taxon>Flavobacteriia</taxon>
        <taxon>Flavobacteriales</taxon>
        <taxon>Flavobacteriaceae</taxon>
        <taxon>Flagellimonas</taxon>
    </lineage>
</organism>
<dbReference type="OrthoDB" id="1121590at2"/>
<comment type="caution">
    <text evidence="1">The sequence shown here is derived from an EMBL/GenBank/DDBJ whole genome shotgun (WGS) entry which is preliminary data.</text>
</comment>
<name>A0A4V4HWI8_9FLAO</name>
<dbReference type="EMBL" id="SNTZ01000013">
    <property type="protein sequence ID" value="THV57336.1"/>
    <property type="molecule type" value="Genomic_DNA"/>
</dbReference>
<dbReference type="Gene3D" id="2.40.128.110">
    <property type="entry name" value="Lipid/polyisoprenoid-binding, YceI-like"/>
    <property type="match status" value="1"/>
</dbReference>
<dbReference type="RefSeq" id="WP_136567418.1">
    <property type="nucleotide sequence ID" value="NZ_SNTZ01000013.1"/>
</dbReference>
<sequence length="174" mass="19238">MYRFSFLLIVVVILFSQITYSQSAIAVEIKTNVNTIDCEVAAASIHTSRGNLSKGYTISIPVEQLGCPDGVTKDLIKHLNAKEYPNIKFTVCDIEYDIDNKTHPKTLKVDVQVADKVVTYSFNVVVASISDEEYITGTLGLQLAHFNIEPPTKMLGLVKVKDRINISFSLPIAS</sequence>
<dbReference type="AlphaFoldDB" id="A0A4V4HWI8"/>
<evidence type="ECO:0000313" key="2">
    <source>
        <dbReference type="Proteomes" id="UP000310406"/>
    </source>
</evidence>
<gene>
    <name evidence="1" type="ORF">EZV76_15185</name>
</gene>
<reference evidence="1 2" key="1">
    <citation type="submission" date="2019-03" db="EMBL/GenBank/DDBJ databases">
        <title>Muricauda SCR12 sp.nov, a marine bacterium isolated from Pacific Ocean:the Okinawa trough.</title>
        <authorList>
            <person name="Liu L."/>
        </authorList>
    </citation>
    <scope>NUCLEOTIDE SEQUENCE [LARGE SCALE GENOMIC DNA]</scope>
    <source>
        <strain evidence="1 2">SCR12</strain>
    </source>
</reference>
<keyword evidence="2" id="KW-1185">Reference proteome</keyword>
<accession>A0A4V4HWI8</accession>
<proteinExistence type="predicted"/>
<dbReference type="SUPFAM" id="SSF101874">
    <property type="entry name" value="YceI-like"/>
    <property type="match status" value="1"/>
</dbReference>
<evidence type="ECO:0000313" key="1">
    <source>
        <dbReference type="EMBL" id="THV57336.1"/>
    </source>
</evidence>
<dbReference type="InterPro" id="IPR036761">
    <property type="entry name" value="TTHA0802/YceI-like_sf"/>
</dbReference>
<dbReference type="Proteomes" id="UP000310406">
    <property type="component" value="Unassembled WGS sequence"/>
</dbReference>
<protein>
    <submittedName>
        <fullName evidence="1">Uncharacterized protein</fullName>
    </submittedName>
</protein>